<dbReference type="PANTHER" id="PTHR32046">
    <property type="entry name" value="G DOMAIN-CONTAINING PROTEIN"/>
    <property type="match status" value="1"/>
</dbReference>
<feature type="domain" description="AIG1-type G" evidence="3">
    <location>
        <begin position="193"/>
        <end position="344"/>
    </location>
</feature>
<dbReference type="Proteomes" id="UP001234178">
    <property type="component" value="Unassembled WGS sequence"/>
</dbReference>
<dbReference type="PANTHER" id="PTHR32046:SF14">
    <property type="match status" value="1"/>
</dbReference>
<dbReference type="CDD" id="cd00882">
    <property type="entry name" value="Ras_like_GTPase"/>
    <property type="match status" value="1"/>
</dbReference>
<dbReference type="Pfam" id="PF04548">
    <property type="entry name" value="AIG1"/>
    <property type="match status" value="1"/>
</dbReference>
<gene>
    <name evidence="4" type="ORF">OUZ56_019164</name>
</gene>
<evidence type="ECO:0000313" key="4">
    <source>
        <dbReference type="EMBL" id="KAK4010017.1"/>
    </source>
</evidence>
<comment type="caution">
    <text evidence="4">The sequence shown here is derived from an EMBL/GenBank/DDBJ whole genome shotgun (WGS) entry which is preliminary data.</text>
</comment>
<dbReference type="SUPFAM" id="SSF52540">
    <property type="entry name" value="P-loop containing nucleoside triphosphate hydrolases"/>
    <property type="match status" value="1"/>
</dbReference>
<dbReference type="Gene3D" id="3.40.50.300">
    <property type="entry name" value="P-loop containing nucleotide triphosphate hydrolases"/>
    <property type="match status" value="1"/>
</dbReference>
<accession>A0ABQ9ZAU7</accession>
<name>A0ABQ9ZAU7_9CRUS</name>
<sequence>MDVDKEVQRLEGFMKDSQANLSKIVRIYYRIAKDTSSDASSAIPILNKLAVQLLSSEVIMILKKHRLDAFSYVLVANNLLDVDDVKDDLENGDVLVTNAPSNAIRKLKAELGVVSVFPPATPAAECAPPTPPGNPQGSMSSSNYFDDLEQEVRNGMILYVLPLNRSTTFSGASSIVRRFSFGEPDPSGSKTCKTILLMGATGSGKTTMINAMINYVLGVRWDDPFRFILIDEDVTSQAFSQTREVTAYDIHYRNGFRVPYSLTIVDTPGFGDTEGIERDQEITSTVKQFFENRDGIQELDAVGFVVQSALARLTSSQTYIFNSVLSIFGKDIGENVRFLVTFADGGRPSVLAAIKEAKLPCLMDANKDPCHQSFNNRWVFVSNQTPGDRLSPIEWDNAMQNFQSFFTELSKMPIKSLQLTKEVLNSRESLHITIQGLEATIQAHLMKMEELRKIEEIIALNKEHVNANKNFEITVEVCKKKSVAVEMYQTALNCSKCEVTCHYPCDPMVSIKFCPAFWMSVNQTTLWTKLATNLSSSGRACKVCPGKCATKDHANELTKWTYVQEKETRTHYDIRKKYEDAMAKTLSDEELKNALQGEAEQLKFEIFKAMDEITRCSNLLKNIALRGDPLSTPEYINLMIENETKEKKPGYLERIKSFKDLLKKAELTKDVTDGGDLAKQFKK</sequence>
<evidence type="ECO:0000256" key="2">
    <source>
        <dbReference type="ARBA" id="ARBA00022741"/>
    </source>
</evidence>
<organism evidence="4 5">
    <name type="scientific">Daphnia magna</name>
    <dbReference type="NCBI Taxonomy" id="35525"/>
    <lineage>
        <taxon>Eukaryota</taxon>
        <taxon>Metazoa</taxon>
        <taxon>Ecdysozoa</taxon>
        <taxon>Arthropoda</taxon>
        <taxon>Crustacea</taxon>
        <taxon>Branchiopoda</taxon>
        <taxon>Diplostraca</taxon>
        <taxon>Cladocera</taxon>
        <taxon>Anomopoda</taxon>
        <taxon>Daphniidae</taxon>
        <taxon>Daphnia</taxon>
    </lineage>
</organism>
<evidence type="ECO:0000313" key="5">
    <source>
        <dbReference type="Proteomes" id="UP001234178"/>
    </source>
</evidence>
<keyword evidence="5" id="KW-1185">Reference proteome</keyword>
<protein>
    <recommendedName>
        <fullName evidence="3">AIG1-type G domain-containing protein</fullName>
    </recommendedName>
</protein>
<dbReference type="InterPro" id="IPR027417">
    <property type="entry name" value="P-loop_NTPase"/>
</dbReference>
<keyword evidence="2" id="KW-0547">Nucleotide-binding</keyword>
<proteinExistence type="inferred from homology"/>
<dbReference type="EMBL" id="JAOYFB010000003">
    <property type="protein sequence ID" value="KAK4010017.1"/>
    <property type="molecule type" value="Genomic_DNA"/>
</dbReference>
<evidence type="ECO:0000256" key="1">
    <source>
        <dbReference type="ARBA" id="ARBA00008535"/>
    </source>
</evidence>
<dbReference type="InterPro" id="IPR006703">
    <property type="entry name" value="G_AIG1"/>
</dbReference>
<comment type="similarity">
    <text evidence="1">Belongs to the TRAFAC class TrmE-Era-EngA-EngB-Septin-like GTPase superfamily. AIG1/Toc34/Toc159-like paraseptin GTPase family. IAN subfamily.</text>
</comment>
<evidence type="ECO:0000259" key="3">
    <source>
        <dbReference type="Pfam" id="PF04548"/>
    </source>
</evidence>
<reference evidence="4 5" key="1">
    <citation type="journal article" date="2023" name="Nucleic Acids Res.">
        <title>The hologenome of Daphnia magna reveals possible DNA methylation and microbiome-mediated evolution of the host genome.</title>
        <authorList>
            <person name="Chaturvedi A."/>
            <person name="Li X."/>
            <person name="Dhandapani V."/>
            <person name="Marshall H."/>
            <person name="Kissane S."/>
            <person name="Cuenca-Cambronero M."/>
            <person name="Asole G."/>
            <person name="Calvet F."/>
            <person name="Ruiz-Romero M."/>
            <person name="Marangio P."/>
            <person name="Guigo R."/>
            <person name="Rago D."/>
            <person name="Mirbahai L."/>
            <person name="Eastwood N."/>
            <person name="Colbourne J.K."/>
            <person name="Zhou J."/>
            <person name="Mallon E."/>
            <person name="Orsini L."/>
        </authorList>
    </citation>
    <scope>NUCLEOTIDE SEQUENCE [LARGE SCALE GENOMIC DNA]</scope>
    <source>
        <strain evidence="4">LRV0_1</strain>
    </source>
</reference>